<dbReference type="GO" id="GO:0000287">
    <property type="term" value="F:magnesium ion binding"/>
    <property type="evidence" value="ECO:0007669"/>
    <property type="project" value="UniProtKB-UniRule"/>
</dbReference>
<evidence type="ECO:0000256" key="16">
    <source>
        <dbReference type="RuleBase" id="RU004135"/>
    </source>
</evidence>
<dbReference type="InterPro" id="IPR004101">
    <property type="entry name" value="Mur_ligase_C"/>
</dbReference>
<dbReference type="Pfam" id="PF08245">
    <property type="entry name" value="Mur_ligase_M"/>
    <property type="match status" value="1"/>
</dbReference>
<keyword evidence="15" id="KW-0547">Nucleotide-binding</keyword>
<feature type="binding site" evidence="15">
    <location>
        <position position="382"/>
    </location>
    <ligand>
        <name>meso-2,6-diaminopimelate</name>
        <dbReference type="ChEBI" id="CHEBI:57791"/>
    </ligand>
</feature>
<keyword evidence="21" id="KW-1185">Reference proteome</keyword>
<evidence type="ECO:0000259" key="18">
    <source>
        <dbReference type="Pfam" id="PF02875"/>
    </source>
</evidence>
<evidence type="ECO:0000313" key="20">
    <source>
        <dbReference type="EMBL" id="BAS27711.1"/>
    </source>
</evidence>
<dbReference type="Gene3D" id="3.90.190.20">
    <property type="entry name" value="Mur ligase, C-terminal domain"/>
    <property type="match status" value="1"/>
</dbReference>
<dbReference type="Gene3D" id="3.40.1390.10">
    <property type="entry name" value="MurE/MurF, N-terminal domain"/>
    <property type="match status" value="1"/>
</dbReference>
<sequence length="498" mass="53595">MKLSALVEGLPGAQRIGAGDPEVRRVRYHSQQVAAGDLFVCVRGFRHDGHRFAGEAVERGAVALLVEEPLALPVPQVKVPGTREAMGRVAARLLGDPSRKLRVVGVTGTNGKTTTTHLIKACLEAGGVRTGLIGTIHHLVGESELLAQRTTPEAPDLLELMGEMLRRGAGAVVMEVSSHALTLHRTEGCEIDVGVLTNVTQDHLDFHPTFDEYVQAKARLFRLLTEDAVKSGKLAVLNREDPHWEVMRDATRAPVTLYGLGAPADVRAEDVRLLPDGSTFTLVTPLGQAPVRLRLPARYNVANALAAAAACLGSGVALQAVVRGLESVPGVPGRLERVDEGQPFGVLVDYAHTPDSLENVLTAVRAFTPGRVIVVFGCGGDRDRGKRPLMGEAAARLADHVVITSDNPRSEDPEAICREVAAGADEARRDGGRAGYEVLVDRRAAIRRAVEMARQGDQVVIAGKGHETYQIFADRTLPFDDREEARKALRDLESEHRA</sequence>
<evidence type="ECO:0000256" key="14">
    <source>
        <dbReference type="ARBA" id="ARBA00081560"/>
    </source>
</evidence>
<dbReference type="UniPathway" id="UPA00219"/>
<dbReference type="GO" id="GO:0008765">
    <property type="term" value="F:UDP-N-acetylmuramoylalanyl-D-glutamate-2,6-diaminopimelate ligase activity"/>
    <property type="evidence" value="ECO:0007669"/>
    <property type="project" value="UniProtKB-UniRule"/>
</dbReference>
<evidence type="ECO:0000259" key="19">
    <source>
        <dbReference type="Pfam" id="PF08245"/>
    </source>
</evidence>
<keyword evidence="3 15" id="KW-0132">Cell division</keyword>
<evidence type="ECO:0000256" key="4">
    <source>
        <dbReference type="ARBA" id="ARBA00022960"/>
    </source>
</evidence>
<evidence type="ECO:0000259" key="17">
    <source>
        <dbReference type="Pfam" id="PF01225"/>
    </source>
</evidence>
<reference evidence="21" key="1">
    <citation type="submission" date="2015-07" db="EMBL/GenBank/DDBJ databases">
        <title>Complete genome sequence and phylogenetic analysis of Limnochorda pilosa.</title>
        <authorList>
            <person name="Watanabe M."/>
            <person name="Kojima H."/>
            <person name="Fukui M."/>
        </authorList>
    </citation>
    <scope>NUCLEOTIDE SEQUENCE [LARGE SCALE GENOMIC DNA]</scope>
    <source>
        <strain evidence="21">HC45</strain>
    </source>
</reference>
<dbReference type="EMBL" id="AP014924">
    <property type="protein sequence ID" value="BAS27711.1"/>
    <property type="molecule type" value="Genomic_DNA"/>
</dbReference>
<dbReference type="FunFam" id="3.90.190.20:FF:000006">
    <property type="entry name" value="UDP-N-acetylmuramoyl-L-alanyl-D-glutamate--2,6-diaminopimelate ligase"/>
    <property type="match status" value="1"/>
</dbReference>
<dbReference type="Pfam" id="PF01225">
    <property type="entry name" value="Mur_ligase"/>
    <property type="match status" value="1"/>
</dbReference>
<comment type="function">
    <text evidence="9 15">Catalyzes the addition of meso-diaminopimelic acid to the nucleotide precursor UDP-N-acetylmuramoyl-L-alanyl-D-glutamate (UMAG) in the biosynthesis of bacterial cell-wall peptidoglycan.</text>
</comment>
<protein>
    <recommendedName>
        <fullName evidence="11 15">UDP-N-acetylmuramoyl-L-alanyl-D-glutamate--2,6-diaminopimelate ligase</fullName>
        <ecNumber evidence="10 15">6.3.2.13</ecNumber>
    </recommendedName>
    <alternativeName>
        <fullName evidence="12 15">Meso-A2pm-adding enzyme</fullName>
    </alternativeName>
    <alternativeName>
        <fullName evidence="13 15">Meso-diaminopimelate-adding enzyme</fullName>
    </alternativeName>
    <alternativeName>
        <fullName evidence="14 15">UDP-MurNAc-L-Ala-D-Glu:meso-diaminopimelate ligase</fullName>
    </alternativeName>
    <alternativeName>
        <fullName evidence="15">UDP-MurNAc-tripeptide synthetase</fullName>
    </alternativeName>
    <alternativeName>
        <fullName evidence="15">UDP-N-acetylmuramyl-tripeptide synthetase</fullName>
    </alternativeName>
</protein>
<dbReference type="GO" id="GO:0071555">
    <property type="term" value="P:cell wall organization"/>
    <property type="evidence" value="ECO:0007669"/>
    <property type="project" value="UniProtKB-KW"/>
</dbReference>
<dbReference type="GO" id="GO:0005737">
    <property type="term" value="C:cytoplasm"/>
    <property type="evidence" value="ECO:0007669"/>
    <property type="project" value="UniProtKB-SubCell"/>
</dbReference>
<evidence type="ECO:0000256" key="12">
    <source>
        <dbReference type="ARBA" id="ARBA00075482"/>
    </source>
</evidence>
<keyword evidence="15" id="KW-0436">Ligase</keyword>
<dbReference type="GO" id="GO:0008360">
    <property type="term" value="P:regulation of cell shape"/>
    <property type="evidence" value="ECO:0007669"/>
    <property type="project" value="UniProtKB-KW"/>
</dbReference>
<feature type="binding site" evidence="15">
    <location>
        <position position="185"/>
    </location>
    <ligand>
        <name>UDP-N-acetyl-alpha-D-muramoyl-L-alanyl-D-glutamate</name>
        <dbReference type="ChEBI" id="CHEBI:83900"/>
    </ligand>
</feature>
<keyword evidence="15" id="KW-0067">ATP-binding</keyword>
<evidence type="ECO:0000256" key="2">
    <source>
        <dbReference type="ARBA" id="ARBA00005898"/>
    </source>
</evidence>
<dbReference type="InterPro" id="IPR005761">
    <property type="entry name" value="UDP-N-AcMur-Glu-dNH2Pim_ligase"/>
</dbReference>
<keyword evidence="6 15" id="KW-0131">Cell cycle</keyword>
<feature type="domain" description="Mur ligase N-terminal catalytic" evidence="17">
    <location>
        <begin position="23"/>
        <end position="91"/>
    </location>
</feature>
<dbReference type="Gene3D" id="3.40.1190.10">
    <property type="entry name" value="Mur-like, catalytic domain"/>
    <property type="match status" value="1"/>
</dbReference>
<dbReference type="InterPro" id="IPR036615">
    <property type="entry name" value="Mur_ligase_C_dom_sf"/>
</dbReference>
<dbReference type="HAMAP" id="MF_00208">
    <property type="entry name" value="MurE"/>
    <property type="match status" value="1"/>
</dbReference>
<comment type="PTM">
    <text evidence="15">Carboxylation is probably crucial for Mg(2+) binding and, consequently, for the gamma-phosphate positioning of ATP.</text>
</comment>
<gene>
    <name evidence="15" type="primary">murE</name>
    <name evidence="20" type="ORF">LIP_1868</name>
</gene>
<evidence type="ECO:0000256" key="15">
    <source>
        <dbReference type="HAMAP-Rule" id="MF_00208"/>
    </source>
</evidence>
<evidence type="ECO:0000256" key="8">
    <source>
        <dbReference type="ARBA" id="ARBA00050251"/>
    </source>
</evidence>
<feature type="binding site" evidence="15">
    <location>
        <begin position="406"/>
        <end position="409"/>
    </location>
    <ligand>
        <name>meso-2,6-diaminopimelate</name>
        <dbReference type="ChEBI" id="CHEBI:57791"/>
    </ligand>
</feature>
<evidence type="ECO:0000256" key="11">
    <source>
        <dbReference type="ARBA" id="ARBA00072883"/>
    </source>
</evidence>
<dbReference type="STRING" id="1555112.LIP_1868"/>
<dbReference type="InterPro" id="IPR000713">
    <property type="entry name" value="Mur_ligase_N"/>
</dbReference>
<dbReference type="EC" id="6.3.2.13" evidence="10 15"/>
<keyword evidence="5 15" id="KW-0573">Peptidoglycan synthesis</keyword>
<dbReference type="AlphaFoldDB" id="A0A0K2SKS8"/>
<evidence type="ECO:0000256" key="13">
    <source>
        <dbReference type="ARBA" id="ARBA00076158"/>
    </source>
</evidence>
<evidence type="ECO:0000256" key="7">
    <source>
        <dbReference type="ARBA" id="ARBA00023316"/>
    </source>
</evidence>
<keyword evidence="7 15" id="KW-0961">Cell wall biogenesis/degradation</keyword>
<dbReference type="Pfam" id="PF02875">
    <property type="entry name" value="Mur_ligase_C"/>
    <property type="match status" value="1"/>
</dbReference>
<dbReference type="PATRIC" id="fig|1555112.3.peg.1901"/>
<feature type="binding site" evidence="15">
    <location>
        <begin position="108"/>
        <end position="114"/>
    </location>
    <ligand>
        <name>ATP</name>
        <dbReference type="ChEBI" id="CHEBI:30616"/>
    </ligand>
</feature>
<feature type="modified residue" description="N6-carboxylysine" evidence="15">
    <location>
        <position position="217"/>
    </location>
</feature>
<feature type="binding site" evidence="15">
    <location>
        <position position="463"/>
    </location>
    <ligand>
        <name>meso-2,6-diaminopimelate</name>
        <dbReference type="ChEBI" id="CHEBI:57791"/>
    </ligand>
</feature>
<evidence type="ECO:0000256" key="5">
    <source>
        <dbReference type="ARBA" id="ARBA00022984"/>
    </source>
</evidence>
<dbReference type="SUPFAM" id="SSF63418">
    <property type="entry name" value="MurE/MurF N-terminal domain"/>
    <property type="match status" value="1"/>
</dbReference>
<organism evidence="20 21">
    <name type="scientific">Limnochorda pilosa</name>
    <dbReference type="NCBI Taxonomy" id="1555112"/>
    <lineage>
        <taxon>Bacteria</taxon>
        <taxon>Bacillati</taxon>
        <taxon>Bacillota</taxon>
        <taxon>Limnochordia</taxon>
        <taxon>Limnochordales</taxon>
        <taxon>Limnochordaceae</taxon>
        <taxon>Limnochorda</taxon>
    </lineage>
</organism>
<dbReference type="Proteomes" id="UP000065807">
    <property type="component" value="Chromosome"/>
</dbReference>
<dbReference type="PANTHER" id="PTHR23135:SF4">
    <property type="entry name" value="UDP-N-ACETYLMURAMOYL-L-ALANYL-D-GLUTAMATE--2,6-DIAMINOPIMELATE LIGASE MURE HOMOLOG, CHLOROPLASTIC"/>
    <property type="match status" value="1"/>
</dbReference>
<dbReference type="GO" id="GO:0005524">
    <property type="term" value="F:ATP binding"/>
    <property type="evidence" value="ECO:0007669"/>
    <property type="project" value="UniProtKB-UniRule"/>
</dbReference>
<evidence type="ECO:0000256" key="10">
    <source>
        <dbReference type="ARBA" id="ARBA00066633"/>
    </source>
</evidence>
<dbReference type="InterPro" id="IPR013221">
    <property type="entry name" value="Mur_ligase_cen"/>
</dbReference>
<proteinExistence type="inferred from homology"/>
<feature type="domain" description="Mur ligase central" evidence="19">
    <location>
        <begin position="106"/>
        <end position="311"/>
    </location>
</feature>
<feature type="short sequence motif" description="Meso-diaminopimelate recognition motif" evidence="15">
    <location>
        <begin position="406"/>
        <end position="409"/>
    </location>
</feature>
<dbReference type="NCBIfam" id="TIGR01085">
    <property type="entry name" value="murE"/>
    <property type="match status" value="1"/>
</dbReference>
<dbReference type="SUPFAM" id="SSF53244">
    <property type="entry name" value="MurD-like peptide ligases, peptide-binding domain"/>
    <property type="match status" value="1"/>
</dbReference>
<dbReference type="KEGG" id="lpil:LIP_1868"/>
<evidence type="ECO:0000256" key="3">
    <source>
        <dbReference type="ARBA" id="ARBA00022618"/>
    </source>
</evidence>
<comment type="similarity">
    <text evidence="2 15">Belongs to the MurCDEF family. MurE subfamily.</text>
</comment>
<comment type="catalytic activity">
    <reaction evidence="8 15">
        <text>UDP-N-acetyl-alpha-D-muramoyl-L-alanyl-D-glutamate + meso-2,6-diaminopimelate + ATP = UDP-N-acetyl-alpha-D-muramoyl-L-alanyl-gamma-D-glutamyl-meso-2,6-diaminopimelate + ADP + phosphate + H(+)</text>
        <dbReference type="Rhea" id="RHEA:23676"/>
        <dbReference type="ChEBI" id="CHEBI:15378"/>
        <dbReference type="ChEBI" id="CHEBI:30616"/>
        <dbReference type="ChEBI" id="CHEBI:43474"/>
        <dbReference type="ChEBI" id="CHEBI:57791"/>
        <dbReference type="ChEBI" id="CHEBI:83900"/>
        <dbReference type="ChEBI" id="CHEBI:83905"/>
        <dbReference type="ChEBI" id="CHEBI:456216"/>
        <dbReference type="EC" id="6.3.2.13"/>
    </reaction>
</comment>
<accession>A0A0K2SKS8</accession>
<dbReference type="NCBIfam" id="NF001124">
    <property type="entry name" value="PRK00139.1-2"/>
    <property type="match status" value="1"/>
</dbReference>
<evidence type="ECO:0000256" key="1">
    <source>
        <dbReference type="ARBA" id="ARBA00004752"/>
    </source>
</evidence>
<dbReference type="InterPro" id="IPR035911">
    <property type="entry name" value="MurE/MurF_N"/>
</dbReference>
<dbReference type="InterPro" id="IPR036565">
    <property type="entry name" value="Mur-like_cat_sf"/>
</dbReference>
<feature type="binding site" evidence="15">
    <location>
        <position position="30"/>
    </location>
    <ligand>
        <name>UDP-N-acetyl-alpha-D-muramoyl-L-alanyl-D-glutamate</name>
        <dbReference type="ChEBI" id="CHEBI:83900"/>
    </ligand>
</feature>
<name>A0A0K2SKS8_LIMPI</name>
<dbReference type="PANTHER" id="PTHR23135">
    <property type="entry name" value="MUR LIGASE FAMILY MEMBER"/>
    <property type="match status" value="1"/>
</dbReference>
<feature type="domain" description="Mur ligase C-terminal" evidence="18">
    <location>
        <begin position="333"/>
        <end position="465"/>
    </location>
</feature>
<keyword evidence="15" id="KW-0963">Cytoplasm</keyword>
<comment type="caution">
    <text evidence="15">Lacks conserved residue(s) required for the propagation of feature annotation.</text>
</comment>
<dbReference type="NCBIfam" id="NF001126">
    <property type="entry name" value="PRK00139.1-4"/>
    <property type="match status" value="1"/>
</dbReference>
<dbReference type="SUPFAM" id="SSF53623">
    <property type="entry name" value="MurD-like peptide ligases, catalytic domain"/>
    <property type="match status" value="1"/>
</dbReference>
<feature type="binding site" evidence="15">
    <location>
        <position position="177"/>
    </location>
    <ligand>
        <name>UDP-N-acetyl-alpha-D-muramoyl-L-alanyl-D-glutamate</name>
        <dbReference type="ChEBI" id="CHEBI:83900"/>
    </ligand>
</feature>
<feature type="binding site" evidence="15">
    <location>
        <begin position="150"/>
        <end position="151"/>
    </location>
    <ligand>
        <name>UDP-N-acetyl-alpha-D-muramoyl-L-alanyl-D-glutamate</name>
        <dbReference type="ChEBI" id="CHEBI:83900"/>
    </ligand>
</feature>
<comment type="subcellular location">
    <subcellularLocation>
        <location evidence="15 16">Cytoplasm</location>
    </subcellularLocation>
</comment>
<reference evidence="21" key="2">
    <citation type="journal article" date="2016" name="Int. J. Syst. Evol. Microbiol.">
        <title>Complete genome sequence and cell structure of Limnochorda pilosa, a Gram-negative spore-former within the phylum Firmicutes.</title>
        <authorList>
            <person name="Watanabe M."/>
            <person name="Kojima H."/>
            <person name="Fukui M."/>
        </authorList>
    </citation>
    <scope>NUCLEOTIDE SEQUENCE [LARGE SCALE GENOMIC DNA]</scope>
    <source>
        <strain evidence="21">HC45</strain>
    </source>
</reference>
<keyword evidence="4 15" id="KW-0133">Cell shape</keyword>
<evidence type="ECO:0000256" key="6">
    <source>
        <dbReference type="ARBA" id="ARBA00023306"/>
    </source>
</evidence>
<dbReference type="GO" id="GO:0051301">
    <property type="term" value="P:cell division"/>
    <property type="evidence" value="ECO:0007669"/>
    <property type="project" value="UniProtKB-KW"/>
</dbReference>
<feature type="binding site" evidence="15">
    <location>
        <position position="467"/>
    </location>
    <ligand>
        <name>meso-2,6-diaminopimelate</name>
        <dbReference type="ChEBI" id="CHEBI:57791"/>
    </ligand>
</feature>
<comment type="pathway">
    <text evidence="1 15 16">Cell wall biogenesis; peptidoglycan biosynthesis.</text>
</comment>
<keyword evidence="15" id="KW-0460">Magnesium</keyword>
<evidence type="ECO:0000256" key="9">
    <source>
        <dbReference type="ARBA" id="ARBA00056782"/>
    </source>
</evidence>
<evidence type="ECO:0000313" key="21">
    <source>
        <dbReference type="Proteomes" id="UP000065807"/>
    </source>
</evidence>
<dbReference type="GO" id="GO:0009252">
    <property type="term" value="P:peptidoglycan biosynthetic process"/>
    <property type="evidence" value="ECO:0007669"/>
    <property type="project" value="UniProtKB-UniRule"/>
</dbReference>
<comment type="cofactor">
    <cofactor evidence="15">
        <name>Mg(2+)</name>
        <dbReference type="ChEBI" id="CHEBI:18420"/>
    </cofactor>
</comment>